<evidence type="ECO:0000256" key="4">
    <source>
        <dbReference type="ARBA" id="ARBA00022525"/>
    </source>
</evidence>
<evidence type="ECO:0000259" key="11">
    <source>
        <dbReference type="Pfam" id="PF09995"/>
    </source>
</evidence>
<name>A0A7R9QP56_9ACAR</name>
<proteinExistence type="inferred from homology"/>
<evidence type="ECO:0000256" key="5">
    <source>
        <dbReference type="ARBA" id="ARBA00022723"/>
    </source>
</evidence>
<dbReference type="InterPro" id="IPR045473">
    <property type="entry name" value="ASM_C"/>
</dbReference>
<dbReference type="Pfam" id="PF09995">
    <property type="entry name" value="MPAB_Lcp_cat"/>
    <property type="match status" value="1"/>
</dbReference>
<evidence type="ECO:0000256" key="9">
    <source>
        <dbReference type="ARBA" id="ARBA00023180"/>
    </source>
</evidence>
<dbReference type="GO" id="GO:0046872">
    <property type="term" value="F:metal ion binding"/>
    <property type="evidence" value="ECO:0007669"/>
    <property type="project" value="UniProtKB-KW"/>
</dbReference>
<comment type="subcellular location">
    <subcellularLocation>
        <location evidence="2">Secreted</location>
    </subcellularLocation>
</comment>
<dbReference type="OrthoDB" id="282973at2759"/>
<evidence type="ECO:0000256" key="8">
    <source>
        <dbReference type="ARBA" id="ARBA00022833"/>
    </source>
</evidence>
<dbReference type="Gene3D" id="3.60.21.10">
    <property type="match status" value="1"/>
</dbReference>
<evidence type="ECO:0008006" key="15">
    <source>
        <dbReference type="Google" id="ProtNLM"/>
    </source>
</evidence>
<keyword evidence="8" id="KW-0862">Zinc</keyword>
<accession>A0A7R9QP56</accession>
<dbReference type="GO" id="GO:0016020">
    <property type="term" value="C:membrane"/>
    <property type="evidence" value="ECO:0007669"/>
    <property type="project" value="GOC"/>
</dbReference>
<feature type="domain" description="Calcineurin-like phosphoesterase" evidence="10">
    <location>
        <begin position="46"/>
        <end position="272"/>
    </location>
</feature>
<dbReference type="GO" id="GO:0006685">
    <property type="term" value="P:sphingomyelin catabolic process"/>
    <property type="evidence" value="ECO:0007669"/>
    <property type="project" value="TreeGrafter"/>
</dbReference>
<evidence type="ECO:0000259" key="12">
    <source>
        <dbReference type="Pfam" id="PF19272"/>
    </source>
</evidence>
<keyword evidence="4" id="KW-0964">Secreted</keyword>
<keyword evidence="6" id="KW-0732">Signal</keyword>
<sequence>MCGSLLGESCSRVYNPLYNWTIPLTPIPKPPVKPTRPQPKSGSPKLKVLHLSDTHIDPMYAEGGDAVCGEPLCCRNASSEISVQNRAGFWGDYRDCDIPLRTLEQTLKFIENTHQDIDYVIWTGDIPPHDVWNQSRDGQISLIRLVAKTIHKYLGNIPIYPVLGNHESAPINRGAYYAVVVKPGLKLISLNMNYCNNQNWWLLLNATDPAGQLQWLIRELQASELTGEKVHIIGHIPPGSNDCLQIWSKNYNRVVNRFETTITGQFFGHTHQDEFELFYETIAAPRAGVYIRPTNVAYIGPSMSTFGNVNPGYRIYTIDGDYENSTFQVMDFETYYLNLTEANTNRDSKPLEYQLSYTAREAYGLQDLSPDNWHKFVLRMKNDNQLFQKFYKYFFNRSDNIGADNVCTVMDNTGINEKVEQKWRDILVNGKMDRGISPNVDPDTPPVWFDRNKFIKSQKLAHYNYGSLLFGQFMGLLLVLYHSDGLAPLIVTGNSSNVQKLFRRYLSTMIHVKYWYQFDPFDKHSKAYKSLKHVRGLHRQVSTSMNEKGDRVEGRDQLWIPQYGMVHAQFSFIGLVAMYPEKCGLHSLPAEDFDSLLYFWRVIGYCLGTDDRYNLCSGSSEEVVKLCHLIWTRDWYPVVNTVPLDCPGGEEMAKGICLAMNRVSKFIRWNVLMTYWTPILKLTRPMRLQSFGDYFWYYVIKCSMSFATKIPFFRYLMSTSARLNLSIAIRFKNYKYNNLKEEYTDLSYDNKSCPFDVKFNYTDVFETINDKESTKL</sequence>
<keyword evidence="7" id="KW-0378">Hydrolase</keyword>
<keyword evidence="9" id="KW-0325">Glycoprotein</keyword>
<gene>
    <name evidence="13" type="ORF">ONB1V03_LOCUS9366</name>
</gene>
<organism evidence="13">
    <name type="scientific">Oppiella nova</name>
    <dbReference type="NCBI Taxonomy" id="334625"/>
    <lineage>
        <taxon>Eukaryota</taxon>
        <taxon>Metazoa</taxon>
        <taxon>Ecdysozoa</taxon>
        <taxon>Arthropoda</taxon>
        <taxon>Chelicerata</taxon>
        <taxon>Arachnida</taxon>
        <taxon>Acari</taxon>
        <taxon>Acariformes</taxon>
        <taxon>Sarcoptiformes</taxon>
        <taxon>Oribatida</taxon>
        <taxon>Brachypylina</taxon>
        <taxon>Oppioidea</taxon>
        <taxon>Oppiidae</taxon>
        <taxon>Oppiella</taxon>
    </lineage>
</organism>
<dbReference type="InterPro" id="IPR004843">
    <property type="entry name" value="Calcineurin-like_PHP"/>
</dbReference>
<evidence type="ECO:0000256" key="3">
    <source>
        <dbReference type="ARBA" id="ARBA00008234"/>
    </source>
</evidence>
<feature type="domain" description="Sphingomyelin phosphodiesterase C-terminal" evidence="12">
    <location>
        <begin position="308"/>
        <end position="411"/>
    </location>
</feature>
<evidence type="ECO:0000259" key="10">
    <source>
        <dbReference type="Pfam" id="PF00149"/>
    </source>
</evidence>
<dbReference type="GO" id="GO:0016491">
    <property type="term" value="F:oxidoreductase activity"/>
    <property type="evidence" value="ECO:0007669"/>
    <property type="project" value="InterPro"/>
</dbReference>
<dbReference type="GO" id="GO:0061750">
    <property type="term" value="F:acid sphingomyelin phosphodiesterase activity"/>
    <property type="evidence" value="ECO:0007669"/>
    <property type="project" value="TreeGrafter"/>
</dbReference>
<dbReference type="Pfam" id="PF00149">
    <property type="entry name" value="Metallophos"/>
    <property type="match status" value="1"/>
</dbReference>
<dbReference type="InterPro" id="IPR029052">
    <property type="entry name" value="Metallo-depent_PP-like"/>
</dbReference>
<feature type="domain" description="ER-bound oxygenase mpaB/mpaB'/Rubber oxygenase catalytic" evidence="11">
    <location>
        <begin position="466"/>
        <end position="612"/>
    </location>
</feature>
<dbReference type="Pfam" id="PF19272">
    <property type="entry name" value="ASMase_C"/>
    <property type="match status" value="1"/>
</dbReference>
<dbReference type="SUPFAM" id="SSF56300">
    <property type="entry name" value="Metallo-dependent phosphatases"/>
    <property type="match status" value="1"/>
</dbReference>
<evidence type="ECO:0000256" key="1">
    <source>
        <dbReference type="ARBA" id="ARBA00001947"/>
    </source>
</evidence>
<dbReference type="Proteomes" id="UP000728032">
    <property type="component" value="Unassembled WGS sequence"/>
</dbReference>
<dbReference type="CDD" id="cd00842">
    <property type="entry name" value="MPP_ASMase"/>
    <property type="match status" value="1"/>
</dbReference>
<dbReference type="GO" id="GO:0005764">
    <property type="term" value="C:lysosome"/>
    <property type="evidence" value="ECO:0007669"/>
    <property type="project" value="TreeGrafter"/>
</dbReference>
<evidence type="ECO:0000313" key="14">
    <source>
        <dbReference type="Proteomes" id="UP000728032"/>
    </source>
</evidence>
<evidence type="ECO:0000256" key="6">
    <source>
        <dbReference type="ARBA" id="ARBA00022729"/>
    </source>
</evidence>
<dbReference type="InterPro" id="IPR041805">
    <property type="entry name" value="ASMase/PPN1_MPP"/>
</dbReference>
<dbReference type="GO" id="GO:0046513">
    <property type="term" value="P:ceramide biosynthetic process"/>
    <property type="evidence" value="ECO:0007669"/>
    <property type="project" value="TreeGrafter"/>
</dbReference>
<evidence type="ECO:0000256" key="2">
    <source>
        <dbReference type="ARBA" id="ARBA00004613"/>
    </source>
</evidence>
<comment type="similarity">
    <text evidence="3">Belongs to the acid sphingomyelinase family.</text>
</comment>
<dbReference type="PANTHER" id="PTHR10340">
    <property type="entry name" value="SPHINGOMYELIN PHOSPHODIESTERASE"/>
    <property type="match status" value="1"/>
</dbReference>
<dbReference type="EMBL" id="OC920682">
    <property type="protein sequence ID" value="CAD7652706.1"/>
    <property type="molecule type" value="Genomic_DNA"/>
</dbReference>
<dbReference type="InterPro" id="IPR018713">
    <property type="entry name" value="MPAB/Lcp_cat_dom"/>
</dbReference>
<dbReference type="PANTHER" id="PTHR10340:SF34">
    <property type="entry name" value="SPHINGOMYELIN PHOSPHODIESTERASE"/>
    <property type="match status" value="1"/>
</dbReference>
<evidence type="ECO:0000256" key="7">
    <source>
        <dbReference type="ARBA" id="ARBA00022801"/>
    </source>
</evidence>
<comment type="cofactor">
    <cofactor evidence="1">
        <name>Zn(2+)</name>
        <dbReference type="ChEBI" id="CHEBI:29105"/>
    </cofactor>
</comment>
<evidence type="ECO:0000313" key="13">
    <source>
        <dbReference type="EMBL" id="CAD7652706.1"/>
    </source>
</evidence>
<keyword evidence="5" id="KW-0479">Metal-binding</keyword>
<dbReference type="AlphaFoldDB" id="A0A7R9QP56"/>
<protein>
    <recommendedName>
        <fullName evidence="15">Sphingomyelin phosphodiesterase</fullName>
    </recommendedName>
</protein>
<dbReference type="EMBL" id="CAJPVJ010005857">
    <property type="protein sequence ID" value="CAG2169893.1"/>
    <property type="molecule type" value="Genomic_DNA"/>
</dbReference>
<keyword evidence="14" id="KW-1185">Reference proteome</keyword>
<dbReference type="GO" id="GO:0005615">
    <property type="term" value="C:extracellular space"/>
    <property type="evidence" value="ECO:0007669"/>
    <property type="project" value="TreeGrafter"/>
</dbReference>
<reference evidence="13" key="1">
    <citation type="submission" date="2020-11" db="EMBL/GenBank/DDBJ databases">
        <authorList>
            <person name="Tran Van P."/>
        </authorList>
    </citation>
    <scope>NUCLEOTIDE SEQUENCE</scope>
</reference>